<dbReference type="AlphaFoldDB" id="A0A935TAX7"/>
<dbReference type="Gene3D" id="2.60.40.10">
    <property type="entry name" value="Immunoglobulins"/>
    <property type="match status" value="1"/>
</dbReference>
<accession>A0A935TAX7</accession>
<comment type="caution">
    <text evidence="6">The sequence shown here is derived from an EMBL/GenBank/DDBJ whole genome shotgun (WGS) entry which is preliminary data.</text>
</comment>
<evidence type="ECO:0000313" key="7">
    <source>
        <dbReference type="Proteomes" id="UP000706151"/>
    </source>
</evidence>
<gene>
    <name evidence="6" type="ORF">IPK02_12060</name>
</gene>
<reference evidence="6 7" key="1">
    <citation type="submission" date="2020-10" db="EMBL/GenBank/DDBJ databases">
        <title>Connecting structure to function with the recovery of over 1000 high-quality activated sludge metagenome-assembled genomes encoding full-length rRNA genes using long-read sequencing.</title>
        <authorList>
            <person name="Singleton C.M."/>
            <person name="Petriglieri F."/>
            <person name="Kristensen J.M."/>
            <person name="Kirkegaard R.H."/>
            <person name="Michaelsen T.Y."/>
            <person name="Andersen M.H."/>
            <person name="Karst S.M."/>
            <person name="Dueholm M.S."/>
            <person name="Nielsen P.H."/>
            <person name="Albertsen M."/>
        </authorList>
    </citation>
    <scope>NUCLEOTIDE SEQUENCE [LARGE SCALE GENOMIC DNA]</scope>
    <source>
        <strain evidence="6">Fred_18-Q3-R57-64_BAT3C.720</strain>
    </source>
</reference>
<evidence type="ECO:0000259" key="5">
    <source>
        <dbReference type="Pfam" id="PF17210"/>
    </source>
</evidence>
<evidence type="ECO:0000256" key="1">
    <source>
        <dbReference type="ARBA" id="ARBA00004613"/>
    </source>
</evidence>
<dbReference type="EMBL" id="JADJOT010000009">
    <property type="protein sequence ID" value="MBK7954619.1"/>
    <property type="molecule type" value="Genomic_DNA"/>
</dbReference>
<evidence type="ECO:0000256" key="4">
    <source>
        <dbReference type="SAM" id="MobiDB-lite"/>
    </source>
</evidence>
<dbReference type="InterPro" id="IPR013783">
    <property type="entry name" value="Ig-like_fold"/>
</dbReference>
<dbReference type="SUPFAM" id="SSF117074">
    <property type="entry name" value="Hypothetical protein PA1324"/>
    <property type="match status" value="1"/>
</dbReference>
<dbReference type="InterPro" id="IPR047589">
    <property type="entry name" value="DUF11_rpt"/>
</dbReference>
<proteinExistence type="predicted"/>
<keyword evidence="3" id="KW-0732">Signal</keyword>
<dbReference type="NCBIfam" id="TIGR01451">
    <property type="entry name" value="B_ant_repeat"/>
    <property type="match status" value="1"/>
</dbReference>
<keyword evidence="2" id="KW-0964">Secreted</keyword>
<feature type="domain" description="SD-repeat containing protein B" evidence="5">
    <location>
        <begin position="267"/>
        <end position="302"/>
    </location>
</feature>
<evidence type="ECO:0000256" key="2">
    <source>
        <dbReference type="ARBA" id="ARBA00022525"/>
    </source>
</evidence>
<dbReference type="Pfam" id="PF17210">
    <property type="entry name" value="SdrD_B"/>
    <property type="match status" value="1"/>
</dbReference>
<comment type="subcellular location">
    <subcellularLocation>
        <location evidence="1">Secreted</location>
    </subcellularLocation>
</comment>
<feature type="compositionally biased region" description="Polar residues" evidence="4">
    <location>
        <begin position="11"/>
        <end position="21"/>
    </location>
</feature>
<organism evidence="6 7">
    <name type="scientific">Candidatus Accumulibacter affinis</name>
    <dbReference type="NCBI Taxonomy" id="2954384"/>
    <lineage>
        <taxon>Bacteria</taxon>
        <taxon>Pseudomonadati</taxon>
        <taxon>Pseudomonadota</taxon>
        <taxon>Betaproteobacteria</taxon>
        <taxon>Candidatus Accumulibacter</taxon>
    </lineage>
</organism>
<evidence type="ECO:0000313" key="6">
    <source>
        <dbReference type="EMBL" id="MBK7954619.1"/>
    </source>
</evidence>
<evidence type="ECO:0000256" key="3">
    <source>
        <dbReference type="ARBA" id="ARBA00022729"/>
    </source>
</evidence>
<sequence>MLVGLGLGRDPNSNVNPGQNGSPVWVTTVGNGETLATIYVDYNGDNLTNSGPVLTDPNGFHYDAILSLKELERARVFDPDGNQTGMLLYSLDPNIKLAAAWGEDPLSASTARPGIDVGTGVTPLPTFDAGKISALQVDADGDGYTSPGDTLLYTVSIGNASRAPVLSLLLQDTLSADVSYVAGTTRINTGSGFVSLADAGTTAFPLDEGGSVLGDLAVGGNFTVTFEAKIDAFADLTPGVKTVINTGKASAAGLSVPLLAVDPLYGSIGDFVWKDLNSDGVQDGGAEAGIAGVTLNLYRDANDNGIIDGPDTDYSAPR</sequence>
<feature type="region of interest" description="Disordered" evidence="4">
    <location>
        <begin position="1"/>
        <end position="21"/>
    </location>
</feature>
<dbReference type="GO" id="GO:0005576">
    <property type="term" value="C:extracellular region"/>
    <property type="evidence" value="ECO:0007669"/>
    <property type="project" value="UniProtKB-SubCell"/>
</dbReference>
<dbReference type="Proteomes" id="UP000706151">
    <property type="component" value="Unassembled WGS sequence"/>
</dbReference>
<name>A0A935TAX7_9PROT</name>
<dbReference type="InterPro" id="IPR033764">
    <property type="entry name" value="Sdr_B"/>
</dbReference>
<protein>
    <submittedName>
        <fullName evidence="6">DUF11 domain-containing protein</fullName>
    </submittedName>
</protein>